<sequence>MAFLAARYLSDMLDEAIRDMSARTVPEDEGSDSVPTVSSHYDTNPSPGADAATAGCQQSFSSMGPFPQWPVDDLMGGCQPGGKLNECDMLNLEPPINVDSALLWDFSLQC</sequence>
<evidence type="ECO:0000313" key="3">
    <source>
        <dbReference type="Proteomes" id="UP000292402"/>
    </source>
</evidence>
<gene>
    <name evidence="2" type="ORF">AA0114_g4329</name>
</gene>
<reference evidence="3" key="1">
    <citation type="journal article" date="2019" name="bioRxiv">
        <title>Genomics, evolutionary history and diagnostics of the Alternaria alternata species group including apple and Asian pear pathotypes.</title>
        <authorList>
            <person name="Armitage A.D."/>
            <person name="Cockerton H.M."/>
            <person name="Sreenivasaprasad S."/>
            <person name="Woodhall J.W."/>
            <person name="Lane C.R."/>
            <person name="Harrison R.J."/>
            <person name="Clarkson J.P."/>
        </authorList>
    </citation>
    <scope>NUCLEOTIDE SEQUENCE [LARGE SCALE GENOMIC DNA]</scope>
    <source>
        <strain evidence="3">FERA 1082</strain>
    </source>
</reference>
<dbReference type="EMBL" id="PDXA01000012">
    <property type="protein sequence ID" value="RYN53232.1"/>
    <property type="molecule type" value="Genomic_DNA"/>
</dbReference>
<feature type="compositionally biased region" description="Polar residues" evidence="1">
    <location>
        <begin position="33"/>
        <end position="46"/>
    </location>
</feature>
<name>A0A4Q4MKA0_9PLEO</name>
<organism evidence="2 3">
    <name type="scientific">Alternaria tenuissima</name>
    <dbReference type="NCBI Taxonomy" id="119927"/>
    <lineage>
        <taxon>Eukaryota</taxon>
        <taxon>Fungi</taxon>
        <taxon>Dikarya</taxon>
        <taxon>Ascomycota</taxon>
        <taxon>Pezizomycotina</taxon>
        <taxon>Dothideomycetes</taxon>
        <taxon>Pleosporomycetidae</taxon>
        <taxon>Pleosporales</taxon>
        <taxon>Pleosporineae</taxon>
        <taxon>Pleosporaceae</taxon>
        <taxon>Alternaria</taxon>
        <taxon>Alternaria sect. Alternaria</taxon>
        <taxon>Alternaria alternata complex</taxon>
    </lineage>
</organism>
<accession>A0A4Q4MKA0</accession>
<dbReference type="AlphaFoldDB" id="A0A4Q4MKA0"/>
<evidence type="ECO:0000256" key="1">
    <source>
        <dbReference type="SAM" id="MobiDB-lite"/>
    </source>
</evidence>
<feature type="region of interest" description="Disordered" evidence="1">
    <location>
        <begin position="22"/>
        <end position="68"/>
    </location>
</feature>
<proteinExistence type="predicted"/>
<evidence type="ECO:0000313" key="2">
    <source>
        <dbReference type="EMBL" id="RYN53232.1"/>
    </source>
</evidence>
<protein>
    <submittedName>
        <fullName evidence="2">Uncharacterized protein</fullName>
    </submittedName>
</protein>
<dbReference type="Proteomes" id="UP000292402">
    <property type="component" value="Unassembled WGS sequence"/>
</dbReference>
<comment type="caution">
    <text evidence="2">The sequence shown here is derived from an EMBL/GenBank/DDBJ whole genome shotgun (WGS) entry which is preliminary data.</text>
</comment>